<dbReference type="AlphaFoldDB" id="A0A9D4LTQ3"/>
<proteinExistence type="predicted"/>
<reference evidence="1" key="1">
    <citation type="journal article" date="2019" name="bioRxiv">
        <title>The Genome of the Zebra Mussel, Dreissena polymorpha: A Resource for Invasive Species Research.</title>
        <authorList>
            <person name="McCartney M.A."/>
            <person name="Auch B."/>
            <person name="Kono T."/>
            <person name="Mallez S."/>
            <person name="Zhang Y."/>
            <person name="Obille A."/>
            <person name="Becker A."/>
            <person name="Abrahante J.E."/>
            <person name="Garbe J."/>
            <person name="Badalamenti J.P."/>
            <person name="Herman A."/>
            <person name="Mangelson H."/>
            <person name="Liachko I."/>
            <person name="Sullivan S."/>
            <person name="Sone E.D."/>
            <person name="Koren S."/>
            <person name="Silverstein K.A.T."/>
            <person name="Beckman K.B."/>
            <person name="Gohl D.M."/>
        </authorList>
    </citation>
    <scope>NUCLEOTIDE SEQUENCE</scope>
    <source>
        <strain evidence="1">Duluth1</strain>
        <tissue evidence="1">Whole animal</tissue>
    </source>
</reference>
<reference evidence="1" key="2">
    <citation type="submission" date="2020-11" db="EMBL/GenBank/DDBJ databases">
        <authorList>
            <person name="McCartney M.A."/>
            <person name="Auch B."/>
            <person name="Kono T."/>
            <person name="Mallez S."/>
            <person name="Becker A."/>
            <person name="Gohl D.M."/>
            <person name="Silverstein K.A.T."/>
            <person name="Koren S."/>
            <person name="Bechman K.B."/>
            <person name="Herman A."/>
            <person name="Abrahante J.E."/>
            <person name="Garbe J."/>
        </authorList>
    </citation>
    <scope>NUCLEOTIDE SEQUENCE</scope>
    <source>
        <strain evidence="1">Duluth1</strain>
        <tissue evidence="1">Whole animal</tissue>
    </source>
</reference>
<evidence type="ECO:0000313" key="1">
    <source>
        <dbReference type="EMBL" id="KAH3863613.1"/>
    </source>
</evidence>
<dbReference type="EMBL" id="JAIWYP010000002">
    <property type="protein sequence ID" value="KAH3863613.1"/>
    <property type="molecule type" value="Genomic_DNA"/>
</dbReference>
<comment type="caution">
    <text evidence="1">The sequence shown here is derived from an EMBL/GenBank/DDBJ whole genome shotgun (WGS) entry which is preliminary data.</text>
</comment>
<accession>A0A9D4LTQ3</accession>
<evidence type="ECO:0000313" key="2">
    <source>
        <dbReference type="Proteomes" id="UP000828390"/>
    </source>
</evidence>
<gene>
    <name evidence="1" type="ORF">DPMN_026601</name>
</gene>
<keyword evidence="2" id="KW-1185">Reference proteome</keyword>
<protein>
    <submittedName>
        <fullName evidence="1">Uncharacterized protein</fullName>
    </submittedName>
</protein>
<name>A0A9D4LTQ3_DREPO</name>
<organism evidence="1 2">
    <name type="scientific">Dreissena polymorpha</name>
    <name type="common">Zebra mussel</name>
    <name type="synonym">Mytilus polymorpha</name>
    <dbReference type="NCBI Taxonomy" id="45954"/>
    <lineage>
        <taxon>Eukaryota</taxon>
        <taxon>Metazoa</taxon>
        <taxon>Spiralia</taxon>
        <taxon>Lophotrochozoa</taxon>
        <taxon>Mollusca</taxon>
        <taxon>Bivalvia</taxon>
        <taxon>Autobranchia</taxon>
        <taxon>Heteroconchia</taxon>
        <taxon>Euheterodonta</taxon>
        <taxon>Imparidentia</taxon>
        <taxon>Neoheterodontei</taxon>
        <taxon>Myida</taxon>
        <taxon>Dreissenoidea</taxon>
        <taxon>Dreissenidae</taxon>
        <taxon>Dreissena</taxon>
    </lineage>
</organism>
<sequence>MAKLRSHAQLYLERLDRVSSRYGHKISDTKTEWMLLSSKSEQTAKKSVEKVMRLRGKKLQPTDSVKYLGSSFIT</sequence>
<dbReference type="Proteomes" id="UP000828390">
    <property type="component" value="Unassembled WGS sequence"/>
</dbReference>